<evidence type="ECO:0000313" key="2">
    <source>
        <dbReference type="EMBL" id="CAG7612559.1"/>
    </source>
</evidence>
<name>A0A916JZC5_9MICO</name>
<proteinExistence type="predicted"/>
<accession>A0A916JZC5</accession>
<evidence type="ECO:0000259" key="1">
    <source>
        <dbReference type="Pfam" id="PF13490"/>
    </source>
</evidence>
<dbReference type="AlphaFoldDB" id="A0A916JZC5"/>
<dbReference type="RefSeq" id="WP_218115198.1">
    <property type="nucleotide sequence ID" value="NZ_CAJVAP010000016.1"/>
</dbReference>
<dbReference type="EMBL" id="CAJVAP010000016">
    <property type="protein sequence ID" value="CAG7612559.1"/>
    <property type="molecule type" value="Genomic_DNA"/>
</dbReference>
<comment type="caution">
    <text evidence="2">The sequence shown here is derived from an EMBL/GenBank/DDBJ whole genome shotgun (WGS) entry which is preliminary data.</text>
</comment>
<dbReference type="InterPro" id="IPR027383">
    <property type="entry name" value="Znf_put"/>
</dbReference>
<feature type="domain" description="Putative zinc-finger" evidence="1">
    <location>
        <begin position="6"/>
        <end position="40"/>
    </location>
</feature>
<dbReference type="Proteomes" id="UP000693892">
    <property type="component" value="Unassembled WGS sequence"/>
</dbReference>
<gene>
    <name evidence="2" type="ORF">LEUCIP111803_01581</name>
</gene>
<dbReference type="Pfam" id="PF13490">
    <property type="entry name" value="zf-HC2"/>
    <property type="match status" value="1"/>
</dbReference>
<protein>
    <recommendedName>
        <fullName evidence="1">Putative zinc-finger domain-containing protein</fullName>
    </recommendedName>
</protein>
<organism evidence="2 3">
    <name type="scientific">Leucobacter soli</name>
    <dbReference type="NCBI Taxonomy" id="2812850"/>
    <lineage>
        <taxon>Bacteria</taxon>
        <taxon>Bacillati</taxon>
        <taxon>Actinomycetota</taxon>
        <taxon>Actinomycetes</taxon>
        <taxon>Micrococcales</taxon>
        <taxon>Microbacteriaceae</taxon>
        <taxon>Leucobacter</taxon>
    </lineage>
</organism>
<keyword evidence="3" id="KW-1185">Reference proteome</keyword>
<sequence>MSGCDCGHARANLEELIRGELCDADCAPIREHLETCSDCRDEQQVFEKLTVAVRRACEGAAPPSLRDAVLGSLRDLD</sequence>
<reference evidence="2" key="1">
    <citation type="submission" date="2021-06" db="EMBL/GenBank/DDBJ databases">
        <authorList>
            <person name="Criscuolo A."/>
        </authorList>
    </citation>
    <scope>NUCLEOTIDE SEQUENCE</scope>
    <source>
        <strain evidence="2">CIP111803</strain>
    </source>
</reference>
<evidence type="ECO:0000313" key="3">
    <source>
        <dbReference type="Proteomes" id="UP000693892"/>
    </source>
</evidence>